<keyword evidence="1" id="KW-0811">Translocation</keyword>
<dbReference type="Gene3D" id="3.40.50.1000">
    <property type="entry name" value="HAD superfamily/HAD-like"/>
    <property type="match status" value="1"/>
</dbReference>
<comment type="function">
    <text evidence="1">Essential component of the TIM23 complex, a complex that mediates the translocation of transit peptide-containing proteins across the mitochondrial inner membrane.</text>
</comment>
<dbReference type="Pfam" id="PF03031">
    <property type="entry name" value="NIF"/>
    <property type="match status" value="1"/>
</dbReference>
<evidence type="ECO:0000313" key="3">
    <source>
        <dbReference type="EMBL" id="KAK7244982.1"/>
    </source>
</evidence>
<dbReference type="AlphaFoldDB" id="A0AAN9HR25"/>
<dbReference type="SUPFAM" id="SSF56784">
    <property type="entry name" value="HAD-like"/>
    <property type="match status" value="1"/>
</dbReference>
<keyword evidence="1" id="KW-0809">Transit peptide</keyword>
<name>A0AAN9HR25_CROPI</name>
<organism evidence="3 4">
    <name type="scientific">Crotalaria pallida</name>
    <name type="common">Smooth rattlebox</name>
    <name type="synonym">Crotalaria striata</name>
    <dbReference type="NCBI Taxonomy" id="3830"/>
    <lineage>
        <taxon>Eukaryota</taxon>
        <taxon>Viridiplantae</taxon>
        <taxon>Streptophyta</taxon>
        <taxon>Embryophyta</taxon>
        <taxon>Tracheophyta</taxon>
        <taxon>Spermatophyta</taxon>
        <taxon>Magnoliopsida</taxon>
        <taxon>eudicotyledons</taxon>
        <taxon>Gunneridae</taxon>
        <taxon>Pentapetalae</taxon>
        <taxon>rosids</taxon>
        <taxon>fabids</taxon>
        <taxon>Fabales</taxon>
        <taxon>Fabaceae</taxon>
        <taxon>Papilionoideae</taxon>
        <taxon>50 kb inversion clade</taxon>
        <taxon>genistoids sensu lato</taxon>
        <taxon>core genistoids</taxon>
        <taxon>Crotalarieae</taxon>
        <taxon>Crotalaria</taxon>
    </lineage>
</organism>
<gene>
    <name evidence="3" type="ORF">RIF29_39811</name>
</gene>
<sequence length="238" mass="27217">MARNNKSYSYTVSDTASSYYSAEFSESEDDFEDVQDQETVLGLSLEKLNLGPRKKLLVLNLNNLLVNKIHIRDAKHIPSSRSPDATFRNFFGIFEVGIWASSKELDQDQCLDSGFFSLENKHKPLFFKELKKVWEKVKKGGPYSASNSLLIDDKPYKAFLNAPNTAIFPESYKMENKEDKILDPKGELCSYLEGLADANDVQSYVKENLFGQPAITSSHTDFDYYSKVKESLRRRGYR</sequence>
<keyword evidence="1" id="KW-0813">Transport</keyword>
<dbReference type="InterPro" id="IPR036412">
    <property type="entry name" value="HAD-like_sf"/>
</dbReference>
<comment type="caution">
    <text evidence="3">The sequence shown here is derived from an EMBL/GenBank/DDBJ whole genome shotgun (WGS) entry which is preliminary data.</text>
</comment>
<dbReference type="InterPro" id="IPR050365">
    <property type="entry name" value="TIM50"/>
</dbReference>
<evidence type="ECO:0000313" key="4">
    <source>
        <dbReference type="Proteomes" id="UP001372338"/>
    </source>
</evidence>
<keyword evidence="4" id="KW-1185">Reference proteome</keyword>
<comment type="similarity">
    <text evidence="1">Belongs to the TIM50 family.</text>
</comment>
<keyword evidence="1" id="KW-0653">Protein transport</keyword>
<dbReference type="GO" id="GO:0005744">
    <property type="term" value="C:TIM23 mitochondrial import inner membrane translocase complex"/>
    <property type="evidence" value="ECO:0007669"/>
    <property type="project" value="UniProtKB-UniRule"/>
</dbReference>
<comment type="subcellular location">
    <subcellularLocation>
        <location evidence="1">Mitochondrion inner membrane</location>
        <topology evidence="1">Single-pass membrane protein</topology>
    </subcellularLocation>
</comment>
<dbReference type="GO" id="GO:0015031">
    <property type="term" value="P:protein transport"/>
    <property type="evidence" value="ECO:0007669"/>
    <property type="project" value="UniProtKB-KW"/>
</dbReference>
<evidence type="ECO:0000259" key="2">
    <source>
        <dbReference type="SMART" id="SM00577"/>
    </source>
</evidence>
<dbReference type="SMART" id="SM00577">
    <property type="entry name" value="CPDc"/>
    <property type="match status" value="1"/>
</dbReference>
<dbReference type="PANTHER" id="PTHR12210">
    <property type="entry name" value="DULLARD PROTEIN PHOSPHATASE"/>
    <property type="match status" value="1"/>
</dbReference>
<dbReference type="EMBL" id="JAYWIO010000008">
    <property type="protein sequence ID" value="KAK7244982.1"/>
    <property type="molecule type" value="Genomic_DNA"/>
</dbReference>
<evidence type="ECO:0000256" key="1">
    <source>
        <dbReference type="RuleBase" id="RU365079"/>
    </source>
</evidence>
<dbReference type="InterPro" id="IPR023214">
    <property type="entry name" value="HAD_sf"/>
</dbReference>
<feature type="domain" description="FCP1 homology" evidence="2">
    <location>
        <begin position="53"/>
        <end position="179"/>
    </location>
</feature>
<keyword evidence="1" id="KW-0496">Mitochondrion</keyword>
<comment type="subunit">
    <text evidence="1">Component of the TIM23 complex.</text>
</comment>
<dbReference type="InterPro" id="IPR004274">
    <property type="entry name" value="FCP1_dom"/>
</dbReference>
<proteinExistence type="inferred from homology"/>
<dbReference type="Proteomes" id="UP001372338">
    <property type="component" value="Unassembled WGS sequence"/>
</dbReference>
<accession>A0AAN9HR25</accession>
<reference evidence="3 4" key="1">
    <citation type="submission" date="2024-01" db="EMBL/GenBank/DDBJ databases">
        <title>The genomes of 5 underutilized Papilionoideae crops provide insights into root nodulation and disease resistanc.</title>
        <authorList>
            <person name="Yuan L."/>
        </authorList>
    </citation>
    <scope>NUCLEOTIDE SEQUENCE [LARGE SCALE GENOMIC DNA]</scope>
    <source>
        <strain evidence="3">ZHUSHIDOU_FW_LH</strain>
        <tissue evidence="3">Leaf</tissue>
    </source>
</reference>
<protein>
    <recommendedName>
        <fullName evidence="1">Mitochondrial import inner membrane translocase subunit TIM50</fullName>
    </recommendedName>
</protein>